<comment type="caution">
    <text evidence="1">The sequence shown here is derived from an EMBL/GenBank/DDBJ whole genome shotgun (WGS) entry which is preliminary data.</text>
</comment>
<keyword evidence="2" id="KW-1185">Reference proteome</keyword>
<evidence type="ECO:0000313" key="2">
    <source>
        <dbReference type="Proteomes" id="UP000654075"/>
    </source>
</evidence>
<sequence length="105" mass="11758">MLKYWLAYDACDISDENTTPEASMRCRRAAIDGRPKAWQEHLTKSGRWTILNHSQPPVSHQSATSQPPPISEHCWHGCDSAVDNDQVCIPRRLATVKPCCSGLNL</sequence>
<evidence type="ECO:0000313" key="1">
    <source>
        <dbReference type="EMBL" id="CAE8630068.1"/>
    </source>
</evidence>
<name>A0A813GXN9_POLGL</name>
<dbReference type="Proteomes" id="UP000654075">
    <property type="component" value="Unassembled WGS sequence"/>
</dbReference>
<protein>
    <submittedName>
        <fullName evidence="1">Uncharacterized protein</fullName>
    </submittedName>
</protein>
<reference evidence="1" key="1">
    <citation type="submission" date="2021-02" db="EMBL/GenBank/DDBJ databases">
        <authorList>
            <person name="Dougan E. K."/>
            <person name="Rhodes N."/>
            <person name="Thang M."/>
            <person name="Chan C."/>
        </authorList>
    </citation>
    <scope>NUCLEOTIDE SEQUENCE</scope>
</reference>
<dbReference type="AlphaFoldDB" id="A0A813GXN9"/>
<accession>A0A813GXN9</accession>
<dbReference type="EMBL" id="CAJNNV010029780">
    <property type="protein sequence ID" value="CAE8630068.1"/>
    <property type="molecule type" value="Genomic_DNA"/>
</dbReference>
<organism evidence="1 2">
    <name type="scientific">Polarella glacialis</name>
    <name type="common">Dinoflagellate</name>
    <dbReference type="NCBI Taxonomy" id="89957"/>
    <lineage>
        <taxon>Eukaryota</taxon>
        <taxon>Sar</taxon>
        <taxon>Alveolata</taxon>
        <taxon>Dinophyceae</taxon>
        <taxon>Suessiales</taxon>
        <taxon>Suessiaceae</taxon>
        <taxon>Polarella</taxon>
    </lineage>
</organism>
<proteinExistence type="predicted"/>
<gene>
    <name evidence="1" type="ORF">PGLA1383_LOCUS46464</name>
</gene>